<comment type="similarity">
    <text evidence="2 7">Belongs to the ExbD/TolR family.</text>
</comment>
<evidence type="ECO:0000256" key="8">
    <source>
        <dbReference type="SAM" id="Phobius"/>
    </source>
</evidence>
<gene>
    <name evidence="9" type="ORF">ENJ85_03535</name>
</gene>
<keyword evidence="4 7" id="KW-0812">Transmembrane</keyword>
<dbReference type="AlphaFoldDB" id="A0A7C5SPQ1"/>
<dbReference type="Pfam" id="PF02472">
    <property type="entry name" value="ExbD"/>
    <property type="match status" value="1"/>
</dbReference>
<dbReference type="Gene3D" id="3.30.420.270">
    <property type="match status" value="1"/>
</dbReference>
<evidence type="ECO:0000256" key="7">
    <source>
        <dbReference type="RuleBase" id="RU003879"/>
    </source>
</evidence>
<evidence type="ECO:0000256" key="3">
    <source>
        <dbReference type="ARBA" id="ARBA00022475"/>
    </source>
</evidence>
<sequence>MNLRGGRRENPEVNLTPLIDVVFLLLIFFMVSTTFKHTSEIEVELPRATPEPVDTRTDAVELVIDAQGRYFIGDQAVVNPRLNTLQRALAQVMGEDRRRPLLIRADGRAPHQAVVTAMDAAARLGIEQLSIATVHARPR</sequence>
<proteinExistence type="inferred from homology"/>
<dbReference type="PANTHER" id="PTHR30558:SF3">
    <property type="entry name" value="BIOPOLYMER TRANSPORT PROTEIN EXBD-RELATED"/>
    <property type="match status" value="1"/>
</dbReference>
<dbReference type="GO" id="GO:0005886">
    <property type="term" value="C:plasma membrane"/>
    <property type="evidence" value="ECO:0007669"/>
    <property type="project" value="UniProtKB-SubCell"/>
</dbReference>
<dbReference type="Proteomes" id="UP000886105">
    <property type="component" value="Unassembled WGS sequence"/>
</dbReference>
<evidence type="ECO:0000313" key="9">
    <source>
        <dbReference type="EMBL" id="HHO58225.1"/>
    </source>
</evidence>
<feature type="transmembrane region" description="Helical" evidence="8">
    <location>
        <begin position="12"/>
        <end position="31"/>
    </location>
</feature>
<evidence type="ECO:0000256" key="2">
    <source>
        <dbReference type="ARBA" id="ARBA00005811"/>
    </source>
</evidence>
<name>A0A7C5SPQ1_9DEIN</name>
<evidence type="ECO:0000256" key="6">
    <source>
        <dbReference type="ARBA" id="ARBA00023136"/>
    </source>
</evidence>
<reference evidence="9" key="1">
    <citation type="journal article" date="2020" name="mSystems">
        <title>Genome- and Community-Level Interaction Insights into Carbon Utilization and Element Cycling Functions of Hydrothermarchaeota in Hydrothermal Sediment.</title>
        <authorList>
            <person name="Zhou Z."/>
            <person name="Liu Y."/>
            <person name="Xu W."/>
            <person name="Pan J."/>
            <person name="Luo Z.H."/>
            <person name="Li M."/>
        </authorList>
    </citation>
    <scope>NUCLEOTIDE SEQUENCE [LARGE SCALE GENOMIC DNA]</scope>
    <source>
        <strain evidence="9">HyVt-523</strain>
    </source>
</reference>
<dbReference type="EMBL" id="DRNZ01000220">
    <property type="protein sequence ID" value="HHO58225.1"/>
    <property type="molecule type" value="Genomic_DNA"/>
</dbReference>
<evidence type="ECO:0000256" key="4">
    <source>
        <dbReference type="ARBA" id="ARBA00022692"/>
    </source>
</evidence>
<dbReference type="PANTHER" id="PTHR30558">
    <property type="entry name" value="EXBD MEMBRANE COMPONENT OF PMF-DRIVEN MACROMOLECULE IMPORT SYSTEM"/>
    <property type="match status" value="1"/>
</dbReference>
<dbReference type="GO" id="GO:0022857">
    <property type="term" value="F:transmembrane transporter activity"/>
    <property type="evidence" value="ECO:0007669"/>
    <property type="project" value="InterPro"/>
</dbReference>
<accession>A0A7C5SPQ1</accession>
<comment type="caution">
    <text evidence="9">The sequence shown here is derived from an EMBL/GenBank/DDBJ whole genome shotgun (WGS) entry which is preliminary data.</text>
</comment>
<comment type="subcellular location">
    <subcellularLocation>
        <location evidence="1">Cell membrane</location>
        <topology evidence="1">Single-pass membrane protein</topology>
    </subcellularLocation>
    <subcellularLocation>
        <location evidence="7">Cell membrane</location>
        <topology evidence="7">Single-pass type II membrane protein</topology>
    </subcellularLocation>
</comment>
<evidence type="ECO:0000256" key="5">
    <source>
        <dbReference type="ARBA" id="ARBA00022989"/>
    </source>
</evidence>
<keyword evidence="5 8" id="KW-1133">Transmembrane helix</keyword>
<protein>
    <submittedName>
        <fullName evidence="9">Biopolymer transporter ExbD</fullName>
    </submittedName>
</protein>
<evidence type="ECO:0000256" key="1">
    <source>
        <dbReference type="ARBA" id="ARBA00004162"/>
    </source>
</evidence>
<dbReference type="InterPro" id="IPR003400">
    <property type="entry name" value="ExbD"/>
</dbReference>
<keyword evidence="7" id="KW-0653">Protein transport</keyword>
<organism evidence="9">
    <name type="scientific">Oceanithermus profundus</name>
    <dbReference type="NCBI Taxonomy" id="187137"/>
    <lineage>
        <taxon>Bacteria</taxon>
        <taxon>Thermotogati</taxon>
        <taxon>Deinococcota</taxon>
        <taxon>Deinococci</taxon>
        <taxon>Thermales</taxon>
        <taxon>Thermaceae</taxon>
        <taxon>Oceanithermus</taxon>
    </lineage>
</organism>
<keyword evidence="6 8" id="KW-0472">Membrane</keyword>
<dbReference type="GO" id="GO:0015031">
    <property type="term" value="P:protein transport"/>
    <property type="evidence" value="ECO:0007669"/>
    <property type="project" value="UniProtKB-KW"/>
</dbReference>
<keyword evidence="7" id="KW-0813">Transport</keyword>
<keyword evidence="3" id="KW-1003">Cell membrane</keyword>